<comment type="caution">
    <text evidence="4">The sequence shown here is derived from an EMBL/GenBank/DDBJ whole genome shotgun (WGS) entry which is preliminary data.</text>
</comment>
<dbReference type="CDD" id="cd07185">
    <property type="entry name" value="OmpA_C-like"/>
    <property type="match status" value="1"/>
</dbReference>
<dbReference type="RefSeq" id="WP_201574120.1">
    <property type="nucleotide sequence ID" value="NZ_JAGBKM010000013.1"/>
</dbReference>
<feature type="signal peptide" evidence="2">
    <location>
        <begin position="1"/>
        <end position="20"/>
    </location>
</feature>
<feature type="domain" description="OmpA-like" evidence="3">
    <location>
        <begin position="78"/>
        <end position="196"/>
    </location>
</feature>
<dbReference type="Proteomes" id="UP000664554">
    <property type="component" value="Unassembled WGS sequence"/>
</dbReference>
<dbReference type="PROSITE" id="PS51257">
    <property type="entry name" value="PROKAR_LIPOPROTEIN"/>
    <property type="match status" value="1"/>
</dbReference>
<dbReference type="InterPro" id="IPR036737">
    <property type="entry name" value="OmpA-like_sf"/>
</dbReference>
<keyword evidence="2" id="KW-0732">Signal</keyword>
<dbReference type="Pfam" id="PF00691">
    <property type="entry name" value="OmpA"/>
    <property type="match status" value="1"/>
</dbReference>
<keyword evidence="5" id="KW-1185">Reference proteome</keyword>
<protein>
    <submittedName>
        <fullName evidence="4">OmpA family protein</fullName>
    </submittedName>
</protein>
<evidence type="ECO:0000259" key="3">
    <source>
        <dbReference type="PROSITE" id="PS51123"/>
    </source>
</evidence>
<dbReference type="EMBL" id="JAGBKM010000013">
    <property type="protein sequence ID" value="MBO1531169.1"/>
    <property type="molecule type" value="Genomic_DNA"/>
</dbReference>
<evidence type="ECO:0000256" key="2">
    <source>
        <dbReference type="SAM" id="SignalP"/>
    </source>
</evidence>
<evidence type="ECO:0000313" key="4">
    <source>
        <dbReference type="EMBL" id="MBO1531169.1"/>
    </source>
</evidence>
<organism evidence="4 5">
    <name type="scientific">Psychrobacter coccoides</name>
    <dbReference type="NCBI Taxonomy" id="2818440"/>
    <lineage>
        <taxon>Bacteria</taxon>
        <taxon>Pseudomonadati</taxon>
        <taxon>Pseudomonadota</taxon>
        <taxon>Gammaproteobacteria</taxon>
        <taxon>Moraxellales</taxon>
        <taxon>Moraxellaceae</taxon>
        <taxon>Psychrobacter</taxon>
    </lineage>
</organism>
<proteinExistence type="predicted"/>
<keyword evidence="1" id="KW-0472">Membrane</keyword>
<dbReference type="InterPro" id="IPR006665">
    <property type="entry name" value="OmpA-like"/>
</dbReference>
<dbReference type="PROSITE" id="PS51123">
    <property type="entry name" value="OMPA_2"/>
    <property type="match status" value="1"/>
</dbReference>
<dbReference type="InterPro" id="IPR050330">
    <property type="entry name" value="Bact_OuterMem_StrucFunc"/>
</dbReference>
<dbReference type="PANTHER" id="PTHR30329">
    <property type="entry name" value="STATOR ELEMENT OF FLAGELLAR MOTOR COMPLEX"/>
    <property type="match status" value="1"/>
</dbReference>
<accession>A0ABS3NP45</accession>
<dbReference type="PANTHER" id="PTHR30329:SF21">
    <property type="entry name" value="LIPOPROTEIN YIAD-RELATED"/>
    <property type="match status" value="1"/>
</dbReference>
<dbReference type="InterPro" id="IPR028974">
    <property type="entry name" value="TSP_type-3_rpt"/>
</dbReference>
<gene>
    <name evidence="4" type="ORF">J3492_08060</name>
</gene>
<dbReference type="SUPFAM" id="SSF103088">
    <property type="entry name" value="OmpA-like"/>
    <property type="match status" value="1"/>
</dbReference>
<evidence type="ECO:0000256" key="1">
    <source>
        <dbReference type="PROSITE-ProRule" id="PRU00473"/>
    </source>
</evidence>
<reference evidence="4 5" key="1">
    <citation type="submission" date="2021-03" db="EMBL/GenBank/DDBJ databases">
        <authorList>
            <person name="Shang D.-D."/>
            <person name="Du Z.-J."/>
            <person name="Chen G.-J."/>
        </authorList>
    </citation>
    <scope>NUCLEOTIDE SEQUENCE [LARGE SCALE GENOMIC DNA]</scope>
    <source>
        <strain evidence="4 5">F1192</strain>
    </source>
</reference>
<name>A0ABS3NP45_9GAMM</name>
<dbReference type="Gene3D" id="3.30.1330.60">
    <property type="entry name" value="OmpA-like domain"/>
    <property type="match status" value="1"/>
</dbReference>
<feature type="chain" id="PRO_5047408065" evidence="2">
    <location>
        <begin position="21"/>
        <end position="213"/>
    </location>
</feature>
<dbReference type="SUPFAM" id="SSF103647">
    <property type="entry name" value="TSP type-3 repeat"/>
    <property type="match status" value="1"/>
</dbReference>
<sequence>MTTKLKFYSIFLLAASITLTGCQTITIASSKDVPQYENIRTMQAEIDSDGDGVPDKLDQCPNTPENVMVDDRGCPFTMPGVGLKMEYRAFFAKGSSELSKEYQLELDRVATKMKEYDTSTFRIEAHTSEDEVNGGLNSLAKNRALMIKNYLLLKHQIDADRLSTFDCGDDAPIASSDTEEGKAMNRRVYGLAMEPEIAYNYPDDSNSNICIEF</sequence>
<dbReference type="Gene3D" id="4.10.1080.10">
    <property type="entry name" value="TSP type-3 repeat"/>
    <property type="match status" value="1"/>
</dbReference>
<evidence type="ECO:0000313" key="5">
    <source>
        <dbReference type="Proteomes" id="UP000664554"/>
    </source>
</evidence>